<gene>
    <name evidence="1" type="ORF">JBS370_LOCUS510</name>
</gene>
<evidence type="ECO:0000313" key="2">
    <source>
        <dbReference type="Proteomes" id="UP000663836"/>
    </source>
</evidence>
<accession>A0A818J235</accession>
<dbReference type="AlphaFoldDB" id="A0A818J235"/>
<comment type="caution">
    <text evidence="1">The sequence shown here is derived from an EMBL/GenBank/DDBJ whole genome shotgun (WGS) entry which is preliminary data.</text>
</comment>
<organism evidence="1 2">
    <name type="scientific">Rotaria sordida</name>
    <dbReference type="NCBI Taxonomy" id="392033"/>
    <lineage>
        <taxon>Eukaryota</taxon>
        <taxon>Metazoa</taxon>
        <taxon>Spiralia</taxon>
        <taxon>Gnathifera</taxon>
        <taxon>Rotifera</taxon>
        <taxon>Eurotatoria</taxon>
        <taxon>Bdelloidea</taxon>
        <taxon>Philodinida</taxon>
        <taxon>Philodinidae</taxon>
        <taxon>Rotaria</taxon>
    </lineage>
</organism>
<dbReference type="EMBL" id="CAJOBD010000014">
    <property type="protein sequence ID" value="CAF3533958.1"/>
    <property type="molecule type" value="Genomic_DNA"/>
</dbReference>
<sequence>MSNEDKDSDIYENNKYQKLLPINSLDTSHDQINKQNRIEQNFLIQSEESLSSSICPKENENNTNLTTNSLELSALDHKISEQNLTKSDIQISNTSSQLSSSSNTKSIETTKSELIQRILDSFKPTINLKCSSNNTTNTSLSSIDKTIISCQSLNLSNKIYIYFKDKNELGMKPNINDLLEKIDYTNKCSCHRIEINFNNHILNQELSYKQKQSILRIILRRQKIFDQFFSQT</sequence>
<proteinExistence type="predicted"/>
<name>A0A818J235_9BILA</name>
<dbReference type="Proteomes" id="UP000663836">
    <property type="component" value="Unassembled WGS sequence"/>
</dbReference>
<reference evidence="1" key="1">
    <citation type="submission" date="2021-02" db="EMBL/GenBank/DDBJ databases">
        <authorList>
            <person name="Nowell W R."/>
        </authorList>
    </citation>
    <scope>NUCLEOTIDE SEQUENCE</scope>
</reference>
<protein>
    <submittedName>
        <fullName evidence="1">Uncharacterized protein</fullName>
    </submittedName>
</protein>
<evidence type="ECO:0000313" key="1">
    <source>
        <dbReference type="EMBL" id="CAF3533958.1"/>
    </source>
</evidence>